<dbReference type="RefSeq" id="WP_012289931.1">
    <property type="nucleotide sequence ID" value="NC_010371.1"/>
</dbReference>
<gene>
    <name evidence="9" type="ordered locus">FMG_P0119</name>
</gene>
<proteinExistence type="predicted"/>
<dbReference type="PROSITE" id="PS50847">
    <property type="entry name" value="GRAM_POS_ANCHORING"/>
    <property type="match status" value="1"/>
</dbReference>
<feature type="chain" id="PRO_5002752677" evidence="6">
    <location>
        <begin position="28"/>
        <end position="1039"/>
    </location>
</feature>
<dbReference type="InterPro" id="IPR019931">
    <property type="entry name" value="LPXTG_anchor"/>
</dbReference>
<feature type="domain" description="G5" evidence="8">
    <location>
        <begin position="402"/>
        <end position="482"/>
    </location>
</feature>
<feature type="compositionally biased region" description="Basic and acidic residues" evidence="5">
    <location>
        <begin position="986"/>
        <end position="1004"/>
    </location>
</feature>
<evidence type="ECO:0000256" key="2">
    <source>
        <dbReference type="ARBA" id="ARBA00022525"/>
    </source>
</evidence>
<sequence length="1039" mass="114505">MKNKKMLKVLSTSFILGTILMTSPSFAEIANDDLAPNVGLEISDNIERVPVKATGSDVSSNFLIKNFKISSTDRNPYNPYSKISFELISKSNKPYKAGDYIEIKVLGSTLLRTSFDIVQDGVKIGYVTSRTENIVRSKTDSSYSTDTNVPRILKVVFTDKIVDRNDVKLHINCEISPGLRYSISDYDPDSRTFNYSYKFLIDGQKEVSTNIFNAQATLVYPFGNTYTYNDKDSNGFYKSYLSLSLSNGGEKGGLKKDDLKGEKFTLEIDNGFDISLIKKGDTISSSSSSIYEKDYNSNNPYSVDYSKSDSSGSLKVIDVIQGKYGEPSKIVVEVENSIPVGKKYIYRLSNLSYKKSIDFNKHDGGVSSGELIANDSAFWEYYSTSITNIAINSKDNTGSSTEVKKETKEEKKTEIIKYTTETKQNPKLKKGETKVVQKGVNGTKEIIYKVTYENGKETKREKISEKVVVKPVKEITEVGTKKVIPATEIEDIAKTTKTTKEIIKAKVEYEADKTLEFGKKQEVKKAVDGEKEITTVSQSGKKDVVTEKVIKDKVDGVTKVGNKKVEVETKDGVTTTTTTIYEVEKETGKLVNPKVTTHKSTKIGTIEDVAKTTKTTKGIIKAKVQYEADGTLEFGKQKEVKKPVDGEKEITTVSQSGKKDVVTEKETKKAIDGVTKVGNKKVEVETKDGITTTTTTIYEVEKETGKLVNPKVTTHKSTKIGTIEDVAKTTKTTKGIIKAKVQYEADGTLEFGKQKEVKKPVDGEKEITTVSQAGKKDIVTEKETRKAIDGVTKVGNKKVEVETKDGVTTTTTTIYEVDKETGKLVNPKVTTNKSTKIGTIEDVAKTTKTTKETIKAKVSYEADEILEFGKQKEVKKAVDGEKEITTVSQSGKKDVVTKKVIKDKVDGLTKVGNKKVEVETKDGITTTTTTIYEVEKETGKLVNPKVTTHKSTKIGTIEDVAKKTIPATKIEDIAKKTIPATKIEDIAKKTNKNDEKDNSHEPKKVSHLPKAGVNSEILTLAVGALATIGGISLSKKRRK</sequence>
<dbReference type="Gene3D" id="2.20.230.30">
    <property type="match status" value="2"/>
</dbReference>
<dbReference type="KEGG" id="fma:FMG_P0119"/>
<evidence type="ECO:0000259" key="8">
    <source>
        <dbReference type="PROSITE" id="PS51109"/>
    </source>
</evidence>
<dbReference type="NCBIfam" id="TIGR01167">
    <property type="entry name" value="LPXTG_anchor"/>
    <property type="match status" value="1"/>
</dbReference>
<keyword evidence="1" id="KW-0134">Cell wall</keyword>
<dbReference type="Gene3D" id="2.20.230.10">
    <property type="entry name" value="Resuscitation-promoting factor rpfb"/>
    <property type="match status" value="1"/>
</dbReference>
<feature type="signal peptide" evidence="6">
    <location>
        <begin position="1"/>
        <end position="27"/>
    </location>
</feature>
<dbReference type="AlphaFoldDB" id="B0S4H7"/>
<evidence type="ECO:0000313" key="9">
    <source>
        <dbReference type="EMBL" id="BAG09168.1"/>
    </source>
</evidence>
<reference evidence="9 10" key="1">
    <citation type="journal article" date="2008" name="DNA Res.">
        <title>Complete genome sequence of Finegoldia magna, an anaerobic opportunistic pathogen.</title>
        <authorList>
            <person name="Goto T."/>
            <person name="Yamashita A."/>
            <person name="Hirakawa H."/>
            <person name="Matsutani M."/>
            <person name="Todo K."/>
            <person name="Ohshima K."/>
            <person name="Toh H."/>
            <person name="Miyamoto K."/>
            <person name="Kuhara S."/>
            <person name="Hattori M."/>
            <person name="Shimizu T."/>
            <person name="Akimoto S."/>
        </authorList>
    </citation>
    <scope>NUCLEOTIDE SEQUENCE [LARGE SCALE GENOMIC DNA]</scope>
    <source>
        <strain evidence="10">ATCC 29328 / DSM 20472 / WAL 2508</strain>
        <plasmid evidence="9 10">pFMC</plasmid>
    </source>
</reference>
<evidence type="ECO:0000256" key="3">
    <source>
        <dbReference type="ARBA" id="ARBA00022729"/>
    </source>
</evidence>
<organism evidence="9 10">
    <name type="scientific">Finegoldia magna (strain ATCC 29328 / DSM 20472 / WAL 2508)</name>
    <name type="common">Peptostreptococcus magnus</name>
    <dbReference type="NCBI Taxonomy" id="334413"/>
    <lineage>
        <taxon>Bacteria</taxon>
        <taxon>Bacillati</taxon>
        <taxon>Bacillota</taxon>
        <taxon>Tissierellia</taxon>
        <taxon>Tissierellales</taxon>
        <taxon>Peptoniphilaceae</taxon>
        <taxon>Finegoldia</taxon>
    </lineage>
</organism>
<evidence type="ECO:0000313" key="10">
    <source>
        <dbReference type="Proteomes" id="UP000001319"/>
    </source>
</evidence>
<protein>
    <submittedName>
        <fullName evidence="9">Uncharacterized protein</fullName>
    </submittedName>
</protein>
<evidence type="ECO:0000256" key="1">
    <source>
        <dbReference type="ARBA" id="ARBA00022512"/>
    </source>
</evidence>
<accession>B0S4H7</accession>
<dbReference type="InterPro" id="IPR011098">
    <property type="entry name" value="G5_dom"/>
</dbReference>
<dbReference type="EMBL" id="AP008972">
    <property type="protein sequence ID" value="BAG09168.1"/>
    <property type="molecule type" value="Genomic_DNA"/>
</dbReference>
<feature type="region of interest" description="Disordered" evidence="5">
    <location>
        <begin position="986"/>
        <end position="1009"/>
    </location>
</feature>
<dbReference type="PROSITE" id="PS51109">
    <property type="entry name" value="G5"/>
    <property type="match status" value="1"/>
</dbReference>
<name>B0S4H7_FINM2</name>
<keyword evidence="4" id="KW-0572">Peptidoglycan-anchor</keyword>
<evidence type="ECO:0000259" key="7">
    <source>
        <dbReference type="PROSITE" id="PS50847"/>
    </source>
</evidence>
<keyword evidence="9" id="KW-0614">Plasmid</keyword>
<dbReference type="SMART" id="SM01208">
    <property type="entry name" value="G5"/>
    <property type="match status" value="5"/>
</dbReference>
<dbReference type="HOGENOM" id="CLU_292832_0_0_9"/>
<dbReference type="Pfam" id="PF00746">
    <property type="entry name" value="Gram_pos_anchor"/>
    <property type="match status" value="1"/>
</dbReference>
<feature type="domain" description="Gram-positive cocci surface proteins LPxTG" evidence="7">
    <location>
        <begin position="1008"/>
        <end position="1039"/>
    </location>
</feature>
<dbReference type="eggNOG" id="COG3583">
    <property type="taxonomic scope" value="Bacteria"/>
</dbReference>
<dbReference type="Proteomes" id="UP000001319">
    <property type="component" value="Plasmid pFMC"/>
</dbReference>
<evidence type="ECO:0000256" key="5">
    <source>
        <dbReference type="SAM" id="MobiDB-lite"/>
    </source>
</evidence>
<keyword evidence="2" id="KW-0964">Secreted</keyword>
<evidence type="ECO:0000256" key="6">
    <source>
        <dbReference type="SAM" id="SignalP"/>
    </source>
</evidence>
<keyword evidence="10" id="KW-1185">Reference proteome</keyword>
<geneLocation type="plasmid" evidence="9 10">
    <name>pFMC</name>
</geneLocation>
<evidence type="ECO:0000256" key="4">
    <source>
        <dbReference type="ARBA" id="ARBA00023088"/>
    </source>
</evidence>
<dbReference type="Pfam" id="PF07501">
    <property type="entry name" value="G5"/>
    <property type="match status" value="1"/>
</dbReference>
<keyword evidence="3 6" id="KW-0732">Signal</keyword>